<comment type="caution">
    <text evidence="8">The sequence shown here is derived from an EMBL/GenBank/DDBJ whole genome shotgun (WGS) entry which is preliminary data.</text>
</comment>
<dbReference type="Proteomes" id="UP000292583">
    <property type="component" value="Unassembled WGS sequence"/>
</dbReference>
<dbReference type="SUPFAM" id="SSF52540">
    <property type="entry name" value="P-loop containing nucleoside triphosphate hydrolases"/>
    <property type="match status" value="2"/>
</dbReference>
<accession>A0A4Q9JTR0</accession>
<evidence type="ECO:0000256" key="5">
    <source>
        <dbReference type="ARBA" id="ARBA00023186"/>
    </source>
</evidence>
<dbReference type="InterPro" id="IPR003593">
    <property type="entry name" value="AAA+_ATPase"/>
</dbReference>
<dbReference type="RefSeq" id="WP_131165672.1">
    <property type="nucleotide sequence ID" value="NZ_CP076657.1"/>
</dbReference>
<dbReference type="InterPro" id="IPR003959">
    <property type="entry name" value="ATPase_AAA_core"/>
</dbReference>
<dbReference type="GO" id="GO:0034605">
    <property type="term" value="P:cellular response to heat"/>
    <property type="evidence" value="ECO:0007669"/>
    <property type="project" value="TreeGrafter"/>
</dbReference>
<evidence type="ECO:0000259" key="6">
    <source>
        <dbReference type="SMART" id="SM00382"/>
    </source>
</evidence>
<evidence type="ECO:0000313" key="9">
    <source>
        <dbReference type="Proteomes" id="UP000292583"/>
    </source>
</evidence>
<evidence type="ECO:0000256" key="2">
    <source>
        <dbReference type="ARBA" id="ARBA00022737"/>
    </source>
</evidence>
<dbReference type="CDD" id="cd19499">
    <property type="entry name" value="RecA-like_ClpB_Hsp104-like"/>
    <property type="match status" value="1"/>
</dbReference>
<dbReference type="CDD" id="cd00009">
    <property type="entry name" value="AAA"/>
    <property type="match status" value="1"/>
</dbReference>
<dbReference type="Pfam" id="PF02861">
    <property type="entry name" value="Clp_N"/>
    <property type="match status" value="1"/>
</dbReference>
<dbReference type="Gene3D" id="1.10.8.60">
    <property type="match status" value="2"/>
</dbReference>
<evidence type="ECO:0000256" key="4">
    <source>
        <dbReference type="ARBA" id="ARBA00022840"/>
    </source>
</evidence>
<keyword evidence="3" id="KW-0547">Nucleotide-binding</keyword>
<dbReference type="Pfam" id="PF10431">
    <property type="entry name" value="ClpB_D2-small"/>
    <property type="match status" value="1"/>
</dbReference>
<dbReference type="PANTHER" id="PTHR11638">
    <property type="entry name" value="ATP-DEPENDENT CLP PROTEASE"/>
    <property type="match status" value="1"/>
</dbReference>
<dbReference type="Pfam" id="PF07724">
    <property type="entry name" value="AAA_2"/>
    <property type="match status" value="1"/>
</dbReference>
<feature type="domain" description="Clp ATPase C-terminal" evidence="7">
    <location>
        <begin position="622"/>
        <end position="709"/>
    </location>
</feature>
<dbReference type="PANTHER" id="PTHR11638:SF111">
    <property type="entry name" value="ATP-DEPENDENT CLP PROTEASE ATP-BINDING SUBUNIT CLPA"/>
    <property type="match status" value="1"/>
</dbReference>
<keyword evidence="9" id="KW-1185">Reference proteome</keyword>
<dbReference type="InterPro" id="IPR041546">
    <property type="entry name" value="ClpA/ClpB_AAA_lid"/>
</dbReference>
<dbReference type="InterPro" id="IPR019489">
    <property type="entry name" value="Clp_ATPase_C"/>
</dbReference>
<feature type="domain" description="AAA+ ATPase" evidence="6">
    <location>
        <begin position="459"/>
        <end position="623"/>
    </location>
</feature>
<keyword evidence="2" id="KW-0677">Repeat</keyword>
<feature type="domain" description="AAA+ ATPase" evidence="6">
    <location>
        <begin position="181"/>
        <end position="327"/>
    </location>
</feature>
<dbReference type="Pfam" id="PF17871">
    <property type="entry name" value="AAA_lid_9"/>
    <property type="match status" value="1"/>
</dbReference>
<dbReference type="InterPro" id="IPR004176">
    <property type="entry name" value="Clp_R_N"/>
</dbReference>
<dbReference type="EMBL" id="QPGR01000009">
    <property type="protein sequence ID" value="TBR80507.1"/>
    <property type="molecule type" value="Genomic_DNA"/>
</dbReference>
<organism evidence="8 9">
    <name type="scientific">Campylobacter novaezeelandiae</name>
    <dbReference type="NCBI Taxonomy" id="2267891"/>
    <lineage>
        <taxon>Bacteria</taxon>
        <taxon>Pseudomonadati</taxon>
        <taxon>Campylobacterota</taxon>
        <taxon>Epsilonproteobacteria</taxon>
        <taxon>Campylobacterales</taxon>
        <taxon>Campylobacteraceae</taxon>
        <taxon>Campylobacter</taxon>
    </lineage>
</organism>
<dbReference type="InterPro" id="IPR027417">
    <property type="entry name" value="P-loop_NTPase"/>
</dbReference>
<dbReference type="InterPro" id="IPR001270">
    <property type="entry name" value="ClpA/B"/>
</dbReference>
<dbReference type="Gene3D" id="1.10.1780.10">
    <property type="entry name" value="Clp, N-terminal domain"/>
    <property type="match status" value="1"/>
</dbReference>
<sequence>MKYQEELKKFLENAKQLSSINHHEFVTCEHVLFVLLKLSENFKEIFKELDDNDNFTLLENELKNYISQKNQILSKEVVPEFSLVLEEILSKAKKENPLQEITIIDFLNQLLQDDRSYSNFLLQKYGLNLDKIQQIRNSNKSENLNTFASDLTILAQEGKIDPLIGRKFELQRIMQILCRRKKNNPILVGEAGVGKTAIIEGLALAIYEKKVPKQLLDAKIYSLDLANLLSGTKYRGDFEKRIKDILNELSSIPNAILFIDEIHTIVGAGASNDSYTDFSNLLKPALSNGSLKCIGATTFIEYKNTFDKNKALSRRFAKIDIDEPNEAECFLILQGLRPKYEKFHNVKFSDEILKSSIKWGKKFFNDKFLPDCAIDLIDELGASFALEKKQKKNVTLKDLELTLEKMTKSHKIFEFDQNSALIKLASNLKSVIFGQDEIIDSICKTLKQSYVGFKNQNSPRGVFLFTGSSGVGKTELCKNLAKFLGLHLERFDMSEYAEKHALSKFIGSPAGYVGYEDGGLLSNAVRKNPFSVILFDEIEKAHPDLSNTFLQIFDNASLTDNSGIKIDFQNTIIIMTSNLGLKDYNELGFLSQKEEKNNRAIKDFFAPEFINRIDKILHFNDLNDDILNKIVQKEINEISKNLQNITLDIDEKARVYLAKKAYNKEFGVRLLKRIISEEIGEKISDEILQGKLKNGKIKIKLDKNGKLQFIY</sequence>
<dbReference type="SMART" id="SM01086">
    <property type="entry name" value="ClpB_D2-small"/>
    <property type="match status" value="1"/>
</dbReference>
<dbReference type="PRINTS" id="PR00300">
    <property type="entry name" value="CLPPROTEASEA"/>
</dbReference>
<evidence type="ECO:0000256" key="1">
    <source>
        <dbReference type="ARBA" id="ARBA00017574"/>
    </source>
</evidence>
<name>A0A4Q9JTR0_9BACT</name>
<dbReference type="InterPro" id="IPR050130">
    <property type="entry name" value="ClpA_ClpB"/>
</dbReference>
<dbReference type="SUPFAM" id="SSF81923">
    <property type="entry name" value="Double Clp-N motif"/>
    <property type="match status" value="1"/>
</dbReference>
<keyword evidence="5" id="KW-0143">Chaperone</keyword>
<gene>
    <name evidence="8" type="ORF">DU473_05620</name>
</gene>
<dbReference type="AlphaFoldDB" id="A0A4Q9JTR0"/>
<dbReference type="GO" id="GO:0005737">
    <property type="term" value="C:cytoplasm"/>
    <property type="evidence" value="ECO:0007669"/>
    <property type="project" value="TreeGrafter"/>
</dbReference>
<evidence type="ECO:0000259" key="7">
    <source>
        <dbReference type="SMART" id="SM01086"/>
    </source>
</evidence>
<dbReference type="GO" id="GO:0005524">
    <property type="term" value="F:ATP binding"/>
    <property type="evidence" value="ECO:0007669"/>
    <property type="project" value="UniProtKB-KW"/>
</dbReference>
<dbReference type="InterPro" id="IPR036628">
    <property type="entry name" value="Clp_N_dom_sf"/>
</dbReference>
<evidence type="ECO:0000256" key="3">
    <source>
        <dbReference type="ARBA" id="ARBA00022741"/>
    </source>
</evidence>
<reference evidence="8 9" key="1">
    <citation type="submission" date="2018-07" db="EMBL/GenBank/DDBJ databases">
        <title>Campylobacter zealandensis sp. nov., isolated from birds and water in New Zealand.</title>
        <authorList>
            <person name="Wilkinson D.A."/>
            <person name="Biggs P.J."/>
            <person name="French N.P."/>
            <person name="Midwinter A.C."/>
        </authorList>
    </citation>
    <scope>NUCLEOTIDE SEQUENCE [LARGE SCALE GENOMIC DNA]</scope>
    <source>
        <strain evidence="8 9">B423b</strain>
    </source>
</reference>
<proteinExistence type="predicted"/>
<dbReference type="SMART" id="SM00382">
    <property type="entry name" value="AAA"/>
    <property type="match status" value="2"/>
</dbReference>
<evidence type="ECO:0000313" key="8">
    <source>
        <dbReference type="EMBL" id="TBR80507.1"/>
    </source>
</evidence>
<keyword evidence="4" id="KW-0067">ATP-binding</keyword>
<dbReference type="GO" id="GO:0016887">
    <property type="term" value="F:ATP hydrolysis activity"/>
    <property type="evidence" value="ECO:0007669"/>
    <property type="project" value="InterPro"/>
</dbReference>
<dbReference type="Gene3D" id="3.40.50.300">
    <property type="entry name" value="P-loop containing nucleotide triphosphate hydrolases"/>
    <property type="match status" value="2"/>
</dbReference>
<dbReference type="OrthoDB" id="9803641at2"/>
<protein>
    <recommendedName>
        <fullName evidence="1">Chaperone protein ClpB</fullName>
    </recommendedName>
</protein>
<dbReference type="Pfam" id="PF00004">
    <property type="entry name" value="AAA"/>
    <property type="match status" value="1"/>
</dbReference>